<dbReference type="EMBL" id="JACSEA010000001">
    <property type="protein sequence ID" value="KAF7412751.1"/>
    <property type="molecule type" value="Genomic_DNA"/>
</dbReference>
<gene>
    <name evidence="2" type="ORF">HZH66_001647</name>
</gene>
<evidence type="ECO:0000313" key="2">
    <source>
        <dbReference type="EMBL" id="KAF7412751.1"/>
    </source>
</evidence>
<reference evidence="2" key="1">
    <citation type="journal article" date="2020" name="G3 (Bethesda)">
        <title>High-Quality Assemblies for Three Invasive Social Wasps from the &lt;i&gt;Vespula&lt;/i&gt; Genus.</title>
        <authorList>
            <person name="Harrop T.W.R."/>
            <person name="Guhlin J."/>
            <person name="McLaughlin G.M."/>
            <person name="Permina E."/>
            <person name="Stockwell P."/>
            <person name="Gilligan J."/>
            <person name="Le Lec M.F."/>
            <person name="Gruber M.A.M."/>
            <person name="Quinn O."/>
            <person name="Lovegrove M."/>
            <person name="Duncan E.J."/>
            <person name="Remnant E.J."/>
            <person name="Van Eeckhoven J."/>
            <person name="Graham B."/>
            <person name="Knapp R.A."/>
            <person name="Langford K.W."/>
            <person name="Kronenberg Z."/>
            <person name="Press M.O."/>
            <person name="Eacker S.M."/>
            <person name="Wilson-Rankin E.E."/>
            <person name="Purcell J."/>
            <person name="Lester P.J."/>
            <person name="Dearden P.K."/>
        </authorList>
    </citation>
    <scope>NUCLEOTIDE SEQUENCE</scope>
    <source>
        <strain evidence="2">Marl-1</strain>
    </source>
</reference>
<feature type="compositionally biased region" description="Polar residues" evidence="1">
    <location>
        <begin position="1"/>
        <end position="11"/>
    </location>
</feature>
<comment type="caution">
    <text evidence="2">The sequence shown here is derived from an EMBL/GenBank/DDBJ whole genome shotgun (WGS) entry which is preliminary data.</text>
</comment>
<keyword evidence="3" id="KW-1185">Reference proteome</keyword>
<evidence type="ECO:0000256" key="1">
    <source>
        <dbReference type="SAM" id="MobiDB-lite"/>
    </source>
</evidence>
<sequence>MQNVAQGTTSDSQKHEKSASVHHDTGKTSSTPQSSNSSPTKSETETFSELQPRFMTDSSESEEDSVSEVNAKPTYIKE</sequence>
<proteinExistence type="predicted"/>
<feature type="region of interest" description="Disordered" evidence="1">
    <location>
        <begin position="1"/>
        <end position="78"/>
    </location>
</feature>
<accession>A0A834KVJ7</accession>
<feature type="compositionally biased region" description="Basic and acidic residues" evidence="1">
    <location>
        <begin position="12"/>
        <end position="26"/>
    </location>
</feature>
<evidence type="ECO:0000313" key="3">
    <source>
        <dbReference type="Proteomes" id="UP000614350"/>
    </source>
</evidence>
<protein>
    <submittedName>
        <fullName evidence="2">Uncharacterized protein</fullName>
    </submittedName>
</protein>
<name>A0A834KVJ7_VESVU</name>
<feature type="compositionally biased region" description="Low complexity" evidence="1">
    <location>
        <begin position="27"/>
        <end position="41"/>
    </location>
</feature>
<dbReference type="Proteomes" id="UP000614350">
    <property type="component" value="Unassembled WGS sequence"/>
</dbReference>
<dbReference type="AlphaFoldDB" id="A0A834KVJ7"/>
<organism evidence="2 3">
    <name type="scientific">Vespula vulgaris</name>
    <name type="common">Yellow jacket</name>
    <name type="synonym">Wasp</name>
    <dbReference type="NCBI Taxonomy" id="7454"/>
    <lineage>
        <taxon>Eukaryota</taxon>
        <taxon>Metazoa</taxon>
        <taxon>Ecdysozoa</taxon>
        <taxon>Arthropoda</taxon>
        <taxon>Hexapoda</taxon>
        <taxon>Insecta</taxon>
        <taxon>Pterygota</taxon>
        <taxon>Neoptera</taxon>
        <taxon>Endopterygota</taxon>
        <taxon>Hymenoptera</taxon>
        <taxon>Apocrita</taxon>
        <taxon>Aculeata</taxon>
        <taxon>Vespoidea</taxon>
        <taxon>Vespidae</taxon>
        <taxon>Vespinae</taxon>
        <taxon>Vespula</taxon>
    </lineage>
</organism>